<comment type="caution">
    <text evidence="1">The sequence shown here is derived from an EMBL/GenBank/DDBJ whole genome shotgun (WGS) entry which is preliminary data.</text>
</comment>
<dbReference type="EMBL" id="DSOK01000189">
    <property type="protein sequence ID" value="HEN15104.1"/>
    <property type="molecule type" value="Genomic_DNA"/>
</dbReference>
<evidence type="ECO:0008006" key="2">
    <source>
        <dbReference type="Google" id="ProtNLM"/>
    </source>
</evidence>
<protein>
    <recommendedName>
        <fullName evidence="2">Tetratricopeptide repeat protein</fullName>
    </recommendedName>
</protein>
<dbReference type="AlphaFoldDB" id="A0A7C2JXN7"/>
<accession>A0A7C2JXN7</accession>
<evidence type="ECO:0000313" key="1">
    <source>
        <dbReference type="EMBL" id="HEN15104.1"/>
    </source>
</evidence>
<gene>
    <name evidence="1" type="ORF">ENQ76_06500</name>
</gene>
<name>A0A7C2JXN7_9PLAN</name>
<sequence length="153" mass="16524">MTEPAFDVPVANRWFAVECNNAAWALVETAKRSAEDTARMLHLAHAAAWHWSQVGKPINQVRAVNLLATAYLAAHQVVSAVDYAEQGLRLATSLDGELTDFDRACLHGAAAAAYRLAGRRAEAAREEAAARIVAAALDAADRLVFERLYPTPA</sequence>
<proteinExistence type="predicted"/>
<organism evidence="1">
    <name type="scientific">Schlesneria paludicola</name>
    <dbReference type="NCBI Taxonomy" id="360056"/>
    <lineage>
        <taxon>Bacteria</taxon>
        <taxon>Pseudomonadati</taxon>
        <taxon>Planctomycetota</taxon>
        <taxon>Planctomycetia</taxon>
        <taxon>Planctomycetales</taxon>
        <taxon>Planctomycetaceae</taxon>
        <taxon>Schlesneria</taxon>
    </lineage>
</organism>
<reference evidence="1" key="1">
    <citation type="journal article" date="2020" name="mSystems">
        <title>Genome- and Community-Level Interaction Insights into Carbon Utilization and Element Cycling Functions of Hydrothermarchaeota in Hydrothermal Sediment.</title>
        <authorList>
            <person name="Zhou Z."/>
            <person name="Liu Y."/>
            <person name="Xu W."/>
            <person name="Pan J."/>
            <person name="Luo Z.H."/>
            <person name="Li M."/>
        </authorList>
    </citation>
    <scope>NUCLEOTIDE SEQUENCE [LARGE SCALE GENOMIC DNA]</scope>
    <source>
        <strain evidence="1">SpSt-339</strain>
    </source>
</reference>